<evidence type="ECO:0000313" key="3">
    <source>
        <dbReference type="Proteomes" id="UP000256661"/>
    </source>
</evidence>
<gene>
    <name evidence="2" type="ORF">DFJ69_6319</name>
</gene>
<sequence>MRIRQYVYFALFSRQTSAEQMTTRLGIEPDEVSVRGSRRAAPPIPASHSWKIVSREPGLNVDQQVARVLARLRDHVDGIAELAQHLRAEDDEHGGAVLEVVRYLNADEDDGSAPAGRPDAPDAPNLLGWHLDRPLLDFLDATGAVLDVDEYDMTPDEPEPHSSEEQTAQPDDQADLRAWLSQKLDLIHREPGPQGITVLTSASDREILAEIERLHVEIAALKQPQGSPERDWLEIDDLILGPNTTIQALAKIRELFACDLREAVDLLDQRHQTLQRLRPNGFTDNTDADN</sequence>
<dbReference type="InterPro" id="IPR025459">
    <property type="entry name" value="DUF4279"/>
</dbReference>
<feature type="region of interest" description="Disordered" evidence="1">
    <location>
        <begin position="151"/>
        <end position="171"/>
    </location>
</feature>
<dbReference type="EMBL" id="QTTT01000001">
    <property type="protein sequence ID" value="REF00740.1"/>
    <property type="molecule type" value="Genomic_DNA"/>
</dbReference>
<name>A0A3D9SXQ4_9ACTN</name>
<dbReference type="RefSeq" id="WP_116025866.1">
    <property type="nucleotide sequence ID" value="NZ_QTTT01000001.1"/>
</dbReference>
<dbReference type="OrthoDB" id="4164081at2"/>
<dbReference type="Proteomes" id="UP000256661">
    <property type="component" value="Unassembled WGS sequence"/>
</dbReference>
<accession>A0A3D9SXQ4</accession>
<dbReference type="Pfam" id="PF14106">
    <property type="entry name" value="DUF4279"/>
    <property type="match status" value="1"/>
</dbReference>
<evidence type="ECO:0000313" key="2">
    <source>
        <dbReference type="EMBL" id="REF00740.1"/>
    </source>
</evidence>
<reference evidence="2" key="1">
    <citation type="submission" date="2018-08" db="EMBL/GenBank/DDBJ databases">
        <title>Sequencing the genomes of 1000 actinobacteria strains.</title>
        <authorList>
            <person name="Klenk H.-P."/>
        </authorList>
    </citation>
    <scope>NUCLEOTIDE SEQUENCE [LARGE SCALE GENOMIC DNA]</scope>
    <source>
        <strain evidence="2">DSM 43927</strain>
    </source>
</reference>
<protein>
    <submittedName>
        <fullName evidence="2">Uncharacterized protein DUF4279</fullName>
    </submittedName>
</protein>
<keyword evidence="3" id="KW-1185">Reference proteome</keyword>
<dbReference type="AlphaFoldDB" id="A0A3D9SXQ4"/>
<organism evidence="2 3">
    <name type="scientific">Thermomonospora umbrina</name>
    <dbReference type="NCBI Taxonomy" id="111806"/>
    <lineage>
        <taxon>Bacteria</taxon>
        <taxon>Bacillati</taxon>
        <taxon>Actinomycetota</taxon>
        <taxon>Actinomycetes</taxon>
        <taxon>Streptosporangiales</taxon>
        <taxon>Thermomonosporaceae</taxon>
        <taxon>Thermomonospora</taxon>
    </lineage>
</organism>
<evidence type="ECO:0000256" key="1">
    <source>
        <dbReference type="SAM" id="MobiDB-lite"/>
    </source>
</evidence>
<proteinExistence type="predicted"/>
<comment type="caution">
    <text evidence="2">The sequence shown here is derived from an EMBL/GenBank/DDBJ whole genome shotgun (WGS) entry which is preliminary data.</text>
</comment>